<evidence type="ECO:0000256" key="1">
    <source>
        <dbReference type="SAM" id="Phobius"/>
    </source>
</evidence>
<protein>
    <submittedName>
        <fullName evidence="3">Uncharacterized protein</fullName>
    </submittedName>
</protein>
<reference evidence="2 5" key="2">
    <citation type="submission" date="2018-12" db="EMBL/GenBank/DDBJ databases">
        <title>Comparitive functional genomics of dry heat resistant strains isolated from the viking spacecraft.</title>
        <authorList>
            <person name="Seuylemezian A."/>
            <person name="Vaishampayan P."/>
        </authorList>
    </citation>
    <scope>NUCLEOTIDE SEQUENCE [LARGE SCALE GENOMIC DNA]</scope>
    <source>
        <strain evidence="2 5">M6-11</strain>
    </source>
</reference>
<evidence type="ECO:0000313" key="3">
    <source>
        <dbReference type="EMBL" id="SDE09358.1"/>
    </source>
</evidence>
<keyword evidence="1" id="KW-0472">Membrane</keyword>
<dbReference type="AlphaFoldDB" id="A0A1G7A342"/>
<evidence type="ECO:0000313" key="5">
    <source>
        <dbReference type="Proteomes" id="UP000272481"/>
    </source>
</evidence>
<dbReference type="EMBL" id="FNAR01000003">
    <property type="protein sequence ID" value="SDE09358.1"/>
    <property type="molecule type" value="Genomic_DNA"/>
</dbReference>
<feature type="transmembrane region" description="Helical" evidence="1">
    <location>
        <begin position="47"/>
        <end position="69"/>
    </location>
</feature>
<evidence type="ECO:0000313" key="2">
    <source>
        <dbReference type="EMBL" id="RSK35596.1"/>
    </source>
</evidence>
<keyword evidence="1" id="KW-0812">Transmembrane</keyword>
<dbReference type="Proteomes" id="UP000272481">
    <property type="component" value="Unassembled WGS sequence"/>
</dbReference>
<feature type="transmembrane region" description="Helical" evidence="1">
    <location>
        <begin position="12"/>
        <end position="35"/>
    </location>
</feature>
<dbReference type="Proteomes" id="UP000198823">
    <property type="component" value="Unassembled WGS sequence"/>
</dbReference>
<reference evidence="3 4" key="1">
    <citation type="submission" date="2016-10" db="EMBL/GenBank/DDBJ databases">
        <authorList>
            <person name="de Groot N.N."/>
        </authorList>
    </citation>
    <scope>NUCLEOTIDE SEQUENCE [LARGE SCALE GENOMIC DNA]</scope>
    <source>
        <strain evidence="3 4">CGMCC 1.6762</strain>
    </source>
</reference>
<keyword evidence="5" id="KW-1185">Reference proteome</keyword>
<accession>A0A1G7A342</accession>
<name>A0A1G7A342_9BACL</name>
<evidence type="ECO:0000313" key="4">
    <source>
        <dbReference type="Proteomes" id="UP000198823"/>
    </source>
</evidence>
<dbReference type="RefSeq" id="WP_092094873.1">
    <property type="nucleotide sequence ID" value="NZ_FNAR01000003.1"/>
</dbReference>
<proteinExistence type="predicted"/>
<sequence length="100" mass="10748">MDVLQKGDEEMITLVEFLGIASVAVLLLVVLMWAMERAVQRASGGRFHRGVRIAACLGGALLIIGLSAYGIGQLLILKAALIGGIAILLNRYWLGHFSDK</sequence>
<dbReference type="STRING" id="426756.SAMN04488126_103176"/>
<gene>
    <name evidence="2" type="ORF">EJA12_03215</name>
    <name evidence="3" type="ORF">SAMN04488126_103176</name>
</gene>
<organism evidence="3 4">
    <name type="scientific">Bhargavaea beijingensis</name>
    <dbReference type="NCBI Taxonomy" id="426756"/>
    <lineage>
        <taxon>Bacteria</taxon>
        <taxon>Bacillati</taxon>
        <taxon>Bacillota</taxon>
        <taxon>Bacilli</taxon>
        <taxon>Bacillales</taxon>
        <taxon>Caryophanaceae</taxon>
        <taxon>Bhargavaea</taxon>
    </lineage>
</organism>
<dbReference type="EMBL" id="RWGW01000005">
    <property type="protein sequence ID" value="RSK35596.1"/>
    <property type="molecule type" value="Genomic_DNA"/>
</dbReference>
<feature type="transmembrane region" description="Helical" evidence="1">
    <location>
        <begin position="75"/>
        <end position="94"/>
    </location>
</feature>
<keyword evidence="1" id="KW-1133">Transmembrane helix</keyword>